<feature type="transmembrane region" description="Helical" evidence="10">
    <location>
        <begin position="21"/>
        <end position="43"/>
    </location>
</feature>
<dbReference type="CDD" id="cd00082">
    <property type="entry name" value="HisKA"/>
    <property type="match status" value="1"/>
</dbReference>
<dbReference type="PANTHER" id="PTHR45436">
    <property type="entry name" value="SENSOR HISTIDINE KINASE YKOH"/>
    <property type="match status" value="1"/>
</dbReference>
<dbReference type="InterPro" id="IPR036097">
    <property type="entry name" value="HisK_dim/P_sf"/>
</dbReference>
<evidence type="ECO:0000256" key="6">
    <source>
        <dbReference type="ARBA" id="ARBA00022692"/>
    </source>
</evidence>
<dbReference type="SUPFAM" id="SSF158472">
    <property type="entry name" value="HAMP domain-like"/>
    <property type="match status" value="1"/>
</dbReference>
<keyword evidence="9" id="KW-0902">Two-component regulatory system</keyword>
<dbReference type="InterPro" id="IPR003661">
    <property type="entry name" value="HisK_dim/P_dom"/>
</dbReference>
<dbReference type="Pfam" id="PF00672">
    <property type="entry name" value="HAMP"/>
    <property type="match status" value="1"/>
</dbReference>
<evidence type="ECO:0000313" key="13">
    <source>
        <dbReference type="EMBL" id="QEW02885.1"/>
    </source>
</evidence>
<keyword evidence="8 10" id="KW-1133">Transmembrane helix</keyword>
<evidence type="ECO:0000256" key="9">
    <source>
        <dbReference type="ARBA" id="ARBA00023012"/>
    </source>
</evidence>
<dbReference type="Pfam" id="PF02518">
    <property type="entry name" value="HATPase_c"/>
    <property type="match status" value="1"/>
</dbReference>
<dbReference type="SMART" id="SM00387">
    <property type="entry name" value="HATPase_c"/>
    <property type="match status" value="1"/>
</dbReference>
<dbReference type="CDD" id="cd06225">
    <property type="entry name" value="HAMP"/>
    <property type="match status" value="1"/>
</dbReference>
<evidence type="ECO:0000256" key="5">
    <source>
        <dbReference type="ARBA" id="ARBA00022679"/>
    </source>
</evidence>
<evidence type="ECO:0000256" key="10">
    <source>
        <dbReference type="SAM" id="Phobius"/>
    </source>
</evidence>
<dbReference type="PROSITE" id="PS50885">
    <property type="entry name" value="HAMP"/>
    <property type="match status" value="1"/>
</dbReference>
<dbReference type="Gene3D" id="6.10.340.10">
    <property type="match status" value="1"/>
</dbReference>
<gene>
    <name evidence="13" type="ORF">F6J85_07020</name>
</gene>
<dbReference type="RefSeq" id="WP_150924403.1">
    <property type="nucleotide sequence ID" value="NZ_CP044232.1"/>
</dbReference>
<keyword evidence="5" id="KW-0808">Transferase</keyword>
<evidence type="ECO:0000256" key="3">
    <source>
        <dbReference type="ARBA" id="ARBA00012438"/>
    </source>
</evidence>
<organism evidence="13 14">
    <name type="scientific">Microbacterium lushaniae</name>
    <dbReference type="NCBI Taxonomy" id="2614639"/>
    <lineage>
        <taxon>Bacteria</taxon>
        <taxon>Bacillati</taxon>
        <taxon>Actinomycetota</taxon>
        <taxon>Actinomycetes</taxon>
        <taxon>Micrococcales</taxon>
        <taxon>Microbacteriaceae</taxon>
        <taxon>Microbacterium</taxon>
    </lineage>
</organism>
<keyword evidence="7 13" id="KW-0418">Kinase</keyword>
<dbReference type="GO" id="GO:0000155">
    <property type="term" value="F:phosphorelay sensor kinase activity"/>
    <property type="evidence" value="ECO:0007669"/>
    <property type="project" value="InterPro"/>
</dbReference>
<feature type="domain" description="HAMP" evidence="12">
    <location>
        <begin position="90"/>
        <end position="143"/>
    </location>
</feature>
<evidence type="ECO:0000256" key="8">
    <source>
        <dbReference type="ARBA" id="ARBA00022989"/>
    </source>
</evidence>
<dbReference type="EC" id="2.7.13.3" evidence="3"/>
<keyword evidence="6 10" id="KW-0812">Transmembrane</keyword>
<name>A0A5J6L352_9MICO</name>
<dbReference type="InterPro" id="IPR003594">
    <property type="entry name" value="HATPase_dom"/>
</dbReference>
<dbReference type="Pfam" id="PF00512">
    <property type="entry name" value="HisKA"/>
    <property type="match status" value="1"/>
</dbReference>
<dbReference type="SMART" id="SM00388">
    <property type="entry name" value="HisKA"/>
    <property type="match status" value="1"/>
</dbReference>
<dbReference type="Proteomes" id="UP000325516">
    <property type="component" value="Chromosome"/>
</dbReference>
<keyword evidence="10" id="KW-0472">Membrane</keyword>
<dbReference type="Gene3D" id="1.10.287.130">
    <property type="match status" value="1"/>
</dbReference>
<dbReference type="InterPro" id="IPR003660">
    <property type="entry name" value="HAMP_dom"/>
</dbReference>
<dbReference type="GO" id="GO:0005886">
    <property type="term" value="C:plasma membrane"/>
    <property type="evidence" value="ECO:0007669"/>
    <property type="project" value="UniProtKB-SubCell"/>
</dbReference>
<dbReference type="InterPro" id="IPR005467">
    <property type="entry name" value="His_kinase_dom"/>
</dbReference>
<evidence type="ECO:0000313" key="14">
    <source>
        <dbReference type="Proteomes" id="UP000325516"/>
    </source>
</evidence>
<evidence type="ECO:0000259" key="11">
    <source>
        <dbReference type="PROSITE" id="PS50109"/>
    </source>
</evidence>
<dbReference type="SUPFAM" id="SSF55874">
    <property type="entry name" value="ATPase domain of HSP90 chaperone/DNA topoisomerase II/histidine kinase"/>
    <property type="match status" value="1"/>
</dbReference>
<keyword evidence="4" id="KW-0597">Phosphoprotein</keyword>
<evidence type="ECO:0000259" key="12">
    <source>
        <dbReference type="PROSITE" id="PS50885"/>
    </source>
</evidence>
<keyword evidence="14" id="KW-1185">Reference proteome</keyword>
<proteinExistence type="predicted"/>
<comment type="subcellular location">
    <subcellularLocation>
        <location evidence="2">Cell membrane</location>
    </subcellularLocation>
</comment>
<dbReference type="InterPro" id="IPR036890">
    <property type="entry name" value="HATPase_C_sf"/>
</dbReference>
<dbReference type="PROSITE" id="PS50109">
    <property type="entry name" value="HIS_KIN"/>
    <property type="match status" value="1"/>
</dbReference>
<sequence length="364" mass="38627">MDPELPRPAGLSVRVKLTLSYAGFLLIAGVALFAVGFLLLRFVPDANIQDLGGLFVPNRSDLMEVFVRYAWWALIALLLFGLVGGWILAGFVLRPLGRITDVARRARDGSLGARIRLPGRRDELTDLADAFDALLDRVQHTIDEERRFAANASHELRTPHTIVRTLVEVAQADPAGRDVDRLLTRIGETNDRAIATTEALLSLARAGRGDALERERLDLAPIAAGAVTDAASDAEAADVRVDTDLSPAPVIGHPTLLARLAGNLVHNAVIHNHRGGRVRVTTTDLPGGASLEVVNTGAVIDSATAATLTEPFVRGAGRTRGPDAAQGSGLGLALVAAIVRAHHGTLEVTARGEGGLHVRVTLPR</sequence>
<dbReference type="KEGG" id="mlz:F6J85_07020"/>
<reference evidence="14" key="1">
    <citation type="submission" date="2019-09" db="EMBL/GenBank/DDBJ databases">
        <title>Mumia zhuanghuii sp. nov. isolated from the intestinal contents of plateau pika (Ochotona curzoniae) in the Qinghai-Tibet plateau of China.</title>
        <authorList>
            <person name="Tian Z."/>
        </authorList>
    </citation>
    <scope>NUCLEOTIDE SEQUENCE [LARGE SCALE GENOMIC DNA]</scope>
    <source>
        <strain evidence="14">L-031</strain>
    </source>
</reference>
<dbReference type="EMBL" id="CP044232">
    <property type="protein sequence ID" value="QEW02885.1"/>
    <property type="molecule type" value="Genomic_DNA"/>
</dbReference>
<dbReference type="SUPFAM" id="SSF47384">
    <property type="entry name" value="Homodimeric domain of signal transducing histidine kinase"/>
    <property type="match status" value="1"/>
</dbReference>
<dbReference type="AlphaFoldDB" id="A0A5J6L352"/>
<evidence type="ECO:0000256" key="1">
    <source>
        <dbReference type="ARBA" id="ARBA00000085"/>
    </source>
</evidence>
<dbReference type="Gene3D" id="3.30.565.10">
    <property type="entry name" value="Histidine kinase-like ATPase, C-terminal domain"/>
    <property type="match status" value="1"/>
</dbReference>
<dbReference type="PANTHER" id="PTHR45436:SF5">
    <property type="entry name" value="SENSOR HISTIDINE KINASE TRCS"/>
    <property type="match status" value="1"/>
</dbReference>
<evidence type="ECO:0000256" key="7">
    <source>
        <dbReference type="ARBA" id="ARBA00022777"/>
    </source>
</evidence>
<protein>
    <recommendedName>
        <fullName evidence="3">histidine kinase</fullName>
        <ecNumber evidence="3">2.7.13.3</ecNumber>
    </recommendedName>
</protein>
<feature type="transmembrane region" description="Helical" evidence="10">
    <location>
        <begin position="69"/>
        <end position="93"/>
    </location>
</feature>
<feature type="domain" description="Histidine kinase" evidence="11">
    <location>
        <begin position="151"/>
        <end position="364"/>
    </location>
</feature>
<comment type="catalytic activity">
    <reaction evidence="1">
        <text>ATP + protein L-histidine = ADP + protein N-phospho-L-histidine.</text>
        <dbReference type="EC" id="2.7.13.3"/>
    </reaction>
</comment>
<accession>A0A5J6L352</accession>
<dbReference type="SMART" id="SM00304">
    <property type="entry name" value="HAMP"/>
    <property type="match status" value="1"/>
</dbReference>
<evidence type="ECO:0000256" key="4">
    <source>
        <dbReference type="ARBA" id="ARBA00022553"/>
    </source>
</evidence>
<dbReference type="InterPro" id="IPR050428">
    <property type="entry name" value="TCS_sensor_his_kinase"/>
</dbReference>
<evidence type="ECO:0000256" key="2">
    <source>
        <dbReference type="ARBA" id="ARBA00004236"/>
    </source>
</evidence>